<dbReference type="AlphaFoldDB" id="A0A8K0DDZ4"/>
<name>A0A8K0DDZ4_IGNLU</name>
<dbReference type="Proteomes" id="UP000801492">
    <property type="component" value="Unassembled WGS sequence"/>
</dbReference>
<gene>
    <name evidence="1" type="ORF">ILUMI_03717</name>
</gene>
<dbReference type="EMBL" id="VTPC01001291">
    <property type="protein sequence ID" value="KAF2902464.1"/>
    <property type="molecule type" value="Genomic_DNA"/>
</dbReference>
<evidence type="ECO:0000313" key="2">
    <source>
        <dbReference type="Proteomes" id="UP000801492"/>
    </source>
</evidence>
<accession>A0A8K0DDZ4</accession>
<protein>
    <submittedName>
        <fullName evidence="1">Uncharacterized protein</fullName>
    </submittedName>
</protein>
<proteinExistence type="predicted"/>
<organism evidence="1 2">
    <name type="scientific">Ignelater luminosus</name>
    <name type="common">Cucubano</name>
    <name type="synonym">Pyrophorus luminosus</name>
    <dbReference type="NCBI Taxonomy" id="2038154"/>
    <lineage>
        <taxon>Eukaryota</taxon>
        <taxon>Metazoa</taxon>
        <taxon>Ecdysozoa</taxon>
        <taxon>Arthropoda</taxon>
        <taxon>Hexapoda</taxon>
        <taxon>Insecta</taxon>
        <taxon>Pterygota</taxon>
        <taxon>Neoptera</taxon>
        <taxon>Endopterygota</taxon>
        <taxon>Coleoptera</taxon>
        <taxon>Polyphaga</taxon>
        <taxon>Elateriformia</taxon>
        <taxon>Elateroidea</taxon>
        <taxon>Elateridae</taxon>
        <taxon>Agrypninae</taxon>
        <taxon>Pyrophorini</taxon>
        <taxon>Ignelater</taxon>
    </lineage>
</organism>
<keyword evidence="2" id="KW-1185">Reference proteome</keyword>
<dbReference type="OrthoDB" id="8187571at2759"/>
<evidence type="ECO:0000313" key="1">
    <source>
        <dbReference type="EMBL" id="KAF2902464.1"/>
    </source>
</evidence>
<comment type="caution">
    <text evidence="1">The sequence shown here is derived from an EMBL/GenBank/DDBJ whole genome shotgun (WGS) entry which is preliminary data.</text>
</comment>
<reference evidence="1" key="1">
    <citation type="submission" date="2019-08" db="EMBL/GenBank/DDBJ databases">
        <title>The genome of the North American firefly Photinus pyralis.</title>
        <authorList>
            <consortium name="Photinus pyralis genome working group"/>
            <person name="Fallon T.R."/>
            <person name="Sander Lower S.E."/>
            <person name="Weng J.-K."/>
        </authorList>
    </citation>
    <scope>NUCLEOTIDE SEQUENCE</scope>
    <source>
        <strain evidence="1">TRF0915ILg1</strain>
        <tissue evidence="1">Whole body</tissue>
    </source>
</reference>
<sequence length="168" mass="19042">MISDIADDSSVQYPNKCTNRQVFSMAEEAELEKYIKNSSDINYGFTYVQILELAHQNITELTNQAYLRAFTANNIIMALRNLKFGLAFSDEDFSSSYVTDRPMDRSFTVAKQGREEIGQDNGKSEDIAFKPLQEKTVPPIITLQLSHYPSGNLPLMLAFFEWGAISHL</sequence>